<name>A0AAN6JU47_9BASI</name>
<evidence type="ECO:0000256" key="1">
    <source>
        <dbReference type="SAM" id="MobiDB-lite"/>
    </source>
</evidence>
<feature type="compositionally biased region" description="Low complexity" evidence="1">
    <location>
        <begin position="163"/>
        <end position="176"/>
    </location>
</feature>
<comment type="caution">
    <text evidence="2">The sequence shown here is derived from an EMBL/GenBank/DDBJ whole genome shotgun (WGS) entry which is preliminary data.</text>
</comment>
<gene>
    <name evidence="2" type="ORF">OC842_000450</name>
</gene>
<feature type="compositionally biased region" description="Low complexity" evidence="1">
    <location>
        <begin position="22"/>
        <end position="34"/>
    </location>
</feature>
<feature type="region of interest" description="Disordered" evidence="1">
    <location>
        <begin position="388"/>
        <end position="419"/>
    </location>
</feature>
<feature type="compositionally biased region" description="Basic and acidic residues" evidence="1">
    <location>
        <begin position="388"/>
        <end position="404"/>
    </location>
</feature>
<keyword evidence="3" id="KW-1185">Reference proteome</keyword>
<feature type="region of interest" description="Disordered" evidence="1">
    <location>
        <begin position="160"/>
        <end position="183"/>
    </location>
</feature>
<dbReference type="EMBL" id="JAPDMQ010000012">
    <property type="protein sequence ID" value="KAK0540515.1"/>
    <property type="molecule type" value="Genomic_DNA"/>
</dbReference>
<reference evidence="2" key="1">
    <citation type="journal article" date="2023" name="PhytoFront">
        <title>Draft Genome Resources of Seven Strains of Tilletia horrida, Causal Agent of Kernel Smut of Rice.</title>
        <authorList>
            <person name="Khanal S."/>
            <person name="Antony Babu S."/>
            <person name="Zhou X.G."/>
        </authorList>
    </citation>
    <scope>NUCLEOTIDE SEQUENCE</scope>
    <source>
        <strain evidence="2">TX3</strain>
    </source>
</reference>
<feature type="region of interest" description="Disordered" evidence="1">
    <location>
        <begin position="1"/>
        <end position="62"/>
    </location>
</feature>
<feature type="compositionally biased region" description="Gly residues" evidence="1">
    <location>
        <begin position="35"/>
        <end position="62"/>
    </location>
</feature>
<accession>A0AAN6JU47</accession>
<feature type="compositionally biased region" description="Acidic residues" evidence="1">
    <location>
        <begin position="405"/>
        <end position="419"/>
    </location>
</feature>
<organism evidence="2 3">
    <name type="scientific">Tilletia horrida</name>
    <dbReference type="NCBI Taxonomy" id="155126"/>
    <lineage>
        <taxon>Eukaryota</taxon>
        <taxon>Fungi</taxon>
        <taxon>Dikarya</taxon>
        <taxon>Basidiomycota</taxon>
        <taxon>Ustilaginomycotina</taxon>
        <taxon>Exobasidiomycetes</taxon>
        <taxon>Tilletiales</taxon>
        <taxon>Tilletiaceae</taxon>
        <taxon>Tilletia</taxon>
    </lineage>
</organism>
<dbReference type="Proteomes" id="UP001176521">
    <property type="component" value="Unassembled WGS sequence"/>
</dbReference>
<protein>
    <submittedName>
        <fullName evidence="2">Uncharacterized protein</fullName>
    </submittedName>
</protein>
<sequence length="419" mass="45124">MPRGKSQRTYVPKGPTPSPENSPSRIPSSSRSSSGGEGSSGGGVSSSGGGGSSGGGACPTGGGGRWKRLGDVLDPLPDEELNLISAGILRISKKVKLSNRATNILGELDEAWVEDHNGQPDSDEMTQAPDFYLISQVPMLKMFEKTCAVEYMLSNSPIPPSPVNSAAAASTSSGAGPKEDPNTLTAAAKTNITSQTQQAFLSPSNPALASGGVALINKVINALRADPALLGAHGAHLLKKSNAGARSLVEKEIRQVATRFRSDFKELIRQSIEGVGNGDADVDDEDNDGHYGETVREFANKLSTKFAIDVSYDFLCRLAWLRKQAKQNIKLAEAGIRWWDMVQAELNVVVRLLHDASQEKREQGQRVLQKALDWDKKVFGECDDLRNEARPASEARHEEQFRAAEDDDVNDNDFEGEHD</sequence>
<evidence type="ECO:0000313" key="2">
    <source>
        <dbReference type="EMBL" id="KAK0540515.1"/>
    </source>
</evidence>
<evidence type="ECO:0000313" key="3">
    <source>
        <dbReference type="Proteomes" id="UP001176521"/>
    </source>
</evidence>
<dbReference type="AlphaFoldDB" id="A0AAN6JU47"/>
<proteinExistence type="predicted"/>